<dbReference type="InterPro" id="IPR036390">
    <property type="entry name" value="WH_DNA-bd_sf"/>
</dbReference>
<dbReference type="Gene3D" id="1.10.10.10">
    <property type="entry name" value="Winged helix-like DNA-binding domain superfamily/Winged helix DNA-binding domain"/>
    <property type="match status" value="1"/>
</dbReference>
<organism evidence="2 3">
    <name type="scientific">Geodermatophilus pulveris</name>
    <dbReference type="NCBI Taxonomy" id="1564159"/>
    <lineage>
        <taxon>Bacteria</taxon>
        <taxon>Bacillati</taxon>
        <taxon>Actinomycetota</taxon>
        <taxon>Actinomycetes</taxon>
        <taxon>Geodermatophilales</taxon>
        <taxon>Geodermatophilaceae</taxon>
        <taxon>Geodermatophilus</taxon>
    </lineage>
</organism>
<sequence>MSQDDLARVDRALLRLRRMWDAPAGIEHEGAVVEGSTLLVCLAVEEALGGGVPEVGVVEVAAALGVTHSTASRLVSRAAAAGMVERRTSPTDPRRAALTATPAGHRLVAAARAFRTGRLAALLAGWPPGDVTALADLMTRFAEAATAPPP</sequence>
<dbReference type="Proteomes" id="UP000198373">
    <property type="component" value="Unassembled WGS sequence"/>
</dbReference>
<dbReference type="PANTHER" id="PTHR33164:SF57">
    <property type="entry name" value="MARR-FAMILY TRANSCRIPTIONAL REGULATOR"/>
    <property type="match status" value="1"/>
</dbReference>
<proteinExistence type="predicted"/>
<accession>A0A239J076</accession>
<evidence type="ECO:0000313" key="2">
    <source>
        <dbReference type="EMBL" id="SNS99277.1"/>
    </source>
</evidence>
<dbReference type="EMBL" id="FZOO01000012">
    <property type="protein sequence ID" value="SNS99277.1"/>
    <property type="molecule type" value="Genomic_DNA"/>
</dbReference>
<evidence type="ECO:0000313" key="3">
    <source>
        <dbReference type="Proteomes" id="UP000198373"/>
    </source>
</evidence>
<dbReference type="InterPro" id="IPR000835">
    <property type="entry name" value="HTH_MarR-typ"/>
</dbReference>
<dbReference type="RefSeq" id="WP_089307265.1">
    <property type="nucleotide sequence ID" value="NZ_FZOO01000012.1"/>
</dbReference>
<dbReference type="InterPro" id="IPR036388">
    <property type="entry name" value="WH-like_DNA-bd_sf"/>
</dbReference>
<reference evidence="3" key="1">
    <citation type="submission" date="2017-06" db="EMBL/GenBank/DDBJ databases">
        <authorList>
            <person name="Varghese N."/>
            <person name="Submissions S."/>
        </authorList>
    </citation>
    <scope>NUCLEOTIDE SEQUENCE [LARGE SCALE GENOMIC DNA]</scope>
    <source>
        <strain evidence="3">DSM 46839</strain>
    </source>
</reference>
<dbReference type="PANTHER" id="PTHR33164">
    <property type="entry name" value="TRANSCRIPTIONAL REGULATOR, MARR FAMILY"/>
    <property type="match status" value="1"/>
</dbReference>
<protein>
    <submittedName>
        <fullName evidence="2">Transcriptional regulator, MarR family</fullName>
    </submittedName>
</protein>
<name>A0A239J076_9ACTN</name>
<dbReference type="SUPFAM" id="SSF46785">
    <property type="entry name" value="Winged helix' DNA-binding domain"/>
    <property type="match status" value="1"/>
</dbReference>
<gene>
    <name evidence="2" type="ORF">SAMN06893096_11275</name>
</gene>
<feature type="domain" description="HTH marR-type" evidence="1">
    <location>
        <begin position="1"/>
        <end position="143"/>
    </location>
</feature>
<dbReference type="Pfam" id="PF12802">
    <property type="entry name" value="MarR_2"/>
    <property type="match status" value="1"/>
</dbReference>
<dbReference type="OrthoDB" id="5192899at2"/>
<dbReference type="PROSITE" id="PS50995">
    <property type="entry name" value="HTH_MARR_2"/>
    <property type="match status" value="1"/>
</dbReference>
<dbReference type="InterPro" id="IPR039422">
    <property type="entry name" value="MarR/SlyA-like"/>
</dbReference>
<dbReference type="GO" id="GO:0006950">
    <property type="term" value="P:response to stress"/>
    <property type="evidence" value="ECO:0007669"/>
    <property type="project" value="TreeGrafter"/>
</dbReference>
<keyword evidence="3" id="KW-1185">Reference proteome</keyword>
<dbReference type="GO" id="GO:0003700">
    <property type="term" value="F:DNA-binding transcription factor activity"/>
    <property type="evidence" value="ECO:0007669"/>
    <property type="project" value="InterPro"/>
</dbReference>
<evidence type="ECO:0000259" key="1">
    <source>
        <dbReference type="PROSITE" id="PS50995"/>
    </source>
</evidence>
<dbReference type="AlphaFoldDB" id="A0A239J076"/>